<dbReference type="PROSITE" id="PS50104">
    <property type="entry name" value="TIR"/>
    <property type="match status" value="1"/>
</dbReference>
<evidence type="ECO:0000256" key="1">
    <source>
        <dbReference type="ARBA" id="ARBA00011982"/>
    </source>
</evidence>
<dbReference type="Gene3D" id="3.40.50.10140">
    <property type="entry name" value="Toll/interleukin-1 receptor homology (TIR) domain"/>
    <property type="match status" value="1"/>
</dbReference>
<dbReference type="SUPFAM" id="SSF52200">
    <property type="entry name" value="Toll/Interleukin receptor TIR domain"/>
    <property type="match status" value="1"/>
</dbReference>
<evidence type="ECO:0000313" key="6">
    <source>
        <dbReference type="EMBL" id="GKV40796.1"/>
    </source>
</evidence>
<dbReference type="EC" id="3.2.2.6" evidence="1"/>
<dbReference type="AlphaFoldDB" id="A0AAV5LVU5"/>
<keyword evidence="2" id="KW-0378">Hydrolase</keyword>
<feature type="domain" description="TIR" evidence="5">
    <location>
        <begin position="9"/>
        <end position="155"/>
    </location>
</feature>
<dbReference type="PANTHER" id="PTHR32009">
    <property type="entry name" value="TMV RESISTANCE PROTEIN N-LIKE"/>
    <property type="match status" value="1"/>
</dbReference>
<dbReference type="GO" id="GO:0007165">
    <property type="term" value="P:signal transduction"/>
    <property type="evidence" value="ECO:0007669"/>
    <property type="project" value="InterPro"/>
</dbReference>
<dbReference type="FunFam" id="3.40.50.10140:FF:000007">
    <property type="entry name" value="Disease resistance protein (TIR-NBS-LRR class)"/>
    <property type="match status" value="1"/>
</dbReference>
<sequence>MAASSFPCWKYDVFLCFRDEVRKNFLSHLCCALDDNGFRACKDDELERGFDIATELQQAIEQSRIAVVVFSKNFADSEWCLDELVKILDCRRRLGQIVLPIFFHVDPSDVRNQSGNFGDAFTRHQEVPLEIVKKWKNALTYAANLTGFDLQHVNG</sequence>
<evidence type="ECO:0000256" key="3">
    <source>
        <dbReference type="ARBA" id="ARBA00023027"/>
    </source>
</evidence>
<gene>
    <name evidence="6" type="ORF">SLEP1_g48398</name>
</gene>
<dbReference type="InterPro" id="IPR000157">
    <property type="entry name" value="TIR_dom"/>
</dbReference>
<evidence type="ECO:0000256" key="4">
    <source>
        <dbReference type="ARBA" id="ARBA00047304"/>
    </source>
</evidence>
<dbReference type="GO" id="GO:0061809">
    <property type="term" value="F:NAD+ nucleosidase activity, cyclic ADP-ribose generating"/>
    <property type="evidence" value="ECO:0007669"/>
    <property type="project" value="UniProtKB-EC"/>
</dbReference>
<evidence type="ECO:0000313" key="7">
    <source>
        <dbReference type="Proteomes" id="UP001054252"/>
    </source>
</evidence>
<organism evidence="6 7">
    <name type="scientific">Rubroshorea leprosula</name>
    <dbReference type="NCBI Taxonomy" id="152421"/>
    <lineage>
        <taxon>Eukaryota</taxon>
        <taxon>Viridiplantae</taxon>
        <taxon>Streptophyta</taxon>
        <taxon>Embryophyta</taxon>
        <taxon>Tracheophyta</taxon>
        <taxon>Spermatophyta</taxon>
        <taxon>Magnoliopsida</taxon>
        <taxon>eudicotyledons</taxon>
        <taxon>Gunneridae</taxon>
        <taxon>Pentapetalae</taxon>
        <taxon>rosids</taxon>
        <taxon>malvids</taxon>
        <taxon>Malvales</taxon>
        <taxon>Dipterocarpaceae</taxon>
        <taxon>Rubroshorea</taxon>
    </lineage>
</organism>
<dbReference type="PANTHER" id="PTHR32009:SF39">
    <property type="entry name" value="TIR DOMAIN-CONTAINING PROTEIN"/>
    <property type="match status" value="1"/>
</dbReference>
<dbReference type="EMBL" id="BPVZ01000144">
    <property type="protein sequence ID" value="GKV40796.1"/>
    <property type="molecule type" value="Genomic_DNA"/>
</dbReference>
<name>A0AAV5LVU5_9ROSI</name>
<proteinExistence type="predicted"/>
<dbReference type="Pfam" id="PF01582">
    <property type="entry name" value="TIR"/>
    <property type="match status" value="1"/>
</dbReference>
<accession>A0AAV5LVU5</accession>
<comment type="catalytic activity">
    <reaction evidence="4">
        <text>NAD(+) + H2O = ADP-D-ribose + nicotinamide + H(+)</text>
        <dbReference type="Rhea" id="RHEA:16301"/>
        <dbReference type="ChEBI" id="CHEBI:15377"/>
        <dbReference type="ChEBI" id="CHEBI:15378"/>
        <dbReference type="ChEBI" id="CHEBI:17154"/>
        <dbReference type="ChEBI" id="CHEBI:57540"/>
        <dbReference type="ChEBI" id="CHEBI:57967"/>
        <dbReference type="EC" id="3.2.2.6"/>
    </reaction>
    <physiologicalReaction direction="left-to-right" evidence="4">
        <dbReference type="Rhea" id="RHEA:16302"/>
    </physiologicalReaction>
</comment>
<dbReference type="InterPro" id="IPR035897">
    <property type="entry name" value="Toll_tir_struct_dom_sf"/>
</dbReference>
<evidence type="ECO:0000259" key="5">
    <source>
        <dbReference type="PROSITE" id="PS50104"/>
    </source>
</evidence>
<dbReference type="SMART" id="SM00255">
    <property type="entry name" value="TIR"/>
    <property type="match status" value="1"/>
</dbReference>
<comment type="caution">
    <text evidence="6">The sequence shown here is derived from an EMBL/GenBank/DDBJ whole genome shotgun (WGS) entry which is preliminary data.</text>
</comment>
<dbReference type="Proteomes" id="UP001054252">
    <property type="component" value="Unassembled WGS sequence"/>
</dbReference>
<evidence type="ECO:0000256" key="2">
    <source>
        <dbReference type="ARBA" id="ARBA00022801"/>
    </source>
</evidence>
<protein>
    <recommendedName>
        <fullName evidence="1">ADP-ribosyl cyclase/cyclic ADP-ribose hydrolase</fullName>
        <ecNumber evidence="1">3.2.2.6</ecNumber>
    </recommendedName>
</protein>
<reference evidence="6 7" key="1">
    <citation type="journal article" date="2021" name="Commun. Biol.">
        <title>The genome of Shorea leprosula (Dipterocarpaceae) highlights the ecological relevance of drought in aseasonal tropical rainforests.</title>
        <authorList>
            <person name="Ng K.K.S."/>
            <person name="Kobayashi M.J."/>
            <person name="Fawcett J.A."/>
            <person name="Hatakeyama M."/>
            <person name="Paape T."/>
            <person name="Ng C.H."/>
            <person name="Ang C.C."/>
            <person name="Tnah L.H."/>
            <person name="Lee C.T."/>
            <person name="Nishiyama T."/>
            <person name="Sese J."/>
            <person name="O'Brien M.J."/>
            <person name="Copetti D."/>
            <person name="Mohd Noor M.I."/>
            <person name="Ong R.C."/>
            <person name="Putra M."/>
            <person name="Sireger I.Z."/>
            <person name="Indrioko S."/>
            <person name="Kosugi Y."/>
            <person name="Izuno A."/>
            <person name="Isagi Y."/>
            <person name="Lee S.L."/>
            <person name="Shimizu K.K."/>
        </authorList>
    </citation>
    <scope>NUCLEOTIDE SEQUENCE [LARGE SCALE GENOMIC DNA]</scope>
    <source>
        <strain evidence="6">214</strain>
    </source>
</reference>
<keyword evidence="7" id="KW-1185">Reference proteome</keyword>
<keyword evidence="3" id="KW-0520">NAD</keyword>